<dbReference type="Proteomes" id="UP000282613">
    <property type="component" value="Unassembled WGS sequence"/>
</dbReference>
<evidence type="ECO:0000313" key="1">
    <source>
        <dbReference type="EMBL" id="VDK22446.1"/>
    </source>
</evidence>
<dbReference type="EMBL" id="UYRS01000218">
    <property type="protein sequence ID" value="VDK22446.1"/>
    <property type="molecule type" value="Genomic_DNA"/>
</dbReference>
<proteinExistence type="predicted"/>
<organism evidence="3">
    <name type="scientific">Taenia asiatica</name>
    <name type="common">Asian tapeworm</name>
    <dbReference type="NCBI Taxonomy" id="60517"/>
    <lineage>
        <taxon>Eukaryota</taxon>
        <taxon>Metazoa</taxon>
        <taxon>Spiralia</taxon>
        <taxon>Lophotrochozoa</taxon>
        <taxon>Platyhelminthes</taxon>
        <taxon>Cestoda</taxon>
        <taxon>Eucestoda</taxon>
        <taxon>Cyclophyllidea</taxon>
        <taxon>Taeniidae</taxon>
        <taxon>Taenia</taxon>
    </lineage>
</organism>
<reference evidence="3" key="1">
    <citation type="submission" date="2016-04" db="UniProtKB">
        <authorList>
            <consortium name="WormBaseParasite"/>
        </authorList>
    </citation>
    <scope>IDENTIFICATION</scope>
</reference>
<name>A0A0R3VUS4_TAEAS</name>
<evidence type="ECO:0000313" key="2">
    <source>
        <dbReference type="Proteomes" id="UP000282613"/>
    </source>
</evidence>
<keyword evidence="2" id="KW-1185">Reference proteome</keyword>
<dbReference type="WBParaSite" id="TASK_0000109401-mRNA-1">
    <property type="protein sequence ID" value="TASK_0000109401-mRNA-1"/>
    <property type="gene ID" value="TASK_0000109401"/>
</dbReference>
<accession>A0A0R3VUS4</accession>
<evidence type="ECO:0000313" key="3">
    <source>
        <dbReference type="WBParaSite" id="TASK_0000109401-mRNA-1"/>
    </source>
</evidence>
<gene>
    <name evidence="1" type="ORF">TASK_LOCUS1095</name>
</gene>
<dbReference type="AlphaFoldDB" id="A0A0R3VUS4"/>
<protein>
    <submittedName>
        <fullName evidence="3">DDE_Tnp_1_7 domain-containing protein</fullName>
    </submittedName>
</protein>
<sequence>MVEAETCFDSWTFPHSPVAVSVKPSFKKHKSTIGGKKEQRPQWVFDLLNRADDVEITSIQHYWGKSDKCDLVAVKNFCNGTAKMRIQIDESKLRTDQCPFIDLQARSESSTRCRIYRTSASNGQLNFIVFNRTRYTTSEVPD</sequence>
<reference evidence="1 2" key="2">
    <citation type="submission" date="2018-11" db="EMBL/GenBank/DDBJ databases">
        <authorList>
            <consortium name="Pathogen Informatics"/>
        </authorList>
    </citation>
    <scope>NUCLEOTIDE SEQUENCE [LARGE SCALE GENOMIC DNA]</scope>
</reference>